<dbReference type="KEGG" id="vcw:GJQ55_04030"/>
<dbReference type="Pfam" id="PF00534">
    <property type="entry name" value="Glycos_transf_1"/>
    <property type="match status" value="3"/>
</dbReference>
<dbReference type="InterPro" id="IPR028098">
    <property type="entry name" value="Glyco_trans_4-like_N"/>
</dbReference>
<protein>
    <submittedName>
        <fullName evidence="4">Glycosyltransferase</fullName>
    </submittedName>
</protein>
<evidence type="ECO:0000259" key="3">
    <source>
        <dbReference type="Pfam" id="PF13439"/>
    </source>
</evidence>
<evidence type="ECO:0000256" key="1">
    <source>
        <dbReference type="ARBA" id="ARBA00022679"/>
    </source>
</evidence>
<reference evidence="4 5" key="1">
    <citation type="submission" date="2019-11" db="EMBL/GenBank/DDBJ databases">
        <title>Venatorbacter sp. nov. a predator of Campylobacter and other Gram-negative bacteria.</title>
        <authorList>
            <person name="Saeedi A."/>
            <person name="Cummings N.J."/>
            <person name="Connerton I.F."/>
            <person name="Connerton P.L."/>
        </authorList>
    </citation>
    <scope>NUCLEOTIDE SEQUENCE [LARGE SCALE GENOMIC DNA]</scope>
    <source>
        <strain evidence="4">XL5</strain>
    </source>
</reference>
<dbReference type="InterPro" id="IPR001296">
    <property type="entry name" value="Glyco_trans_1"/>
</dbReference>
<gene>
    <name evidence="4" type="ORF">GJQ55_04030</name>
</gene>
<dbReference type="Pfam" id="PF13439">
    <property type="entry name" value="Glyco_transf_4"/>
    <property type="match status" value="1"/>
</dbReference>
<evidence type="ECO:0000313" key="5">
    <source>
        <dbReference type="Proteomes" id="UP000596074"/>
    </source>
</evidence>
<keyword evidence="5" id="KW-1185">Reference proteome</keyword>
<evidence type="ECO:0000259" key="2">
    <source>
        <dbReference type="Pfam" id="PF00534"/>
    </source>
</evidence>
<feature type="domain" description="Glycosyl transferase family 1" evidence="2">
    <location>
        <begin position="227"/>
        <end position="383"/>
    </location>
</feature>
<dbReference type="GO" id="GO:0016757">
    <property type="term" value="F:glycosyltransferase activity"/>
    <property type="evidence" value="ECO:0007669"/>
    <property type="project" value="InterPro"/>
</dbReference>
<dbReference type="RefSeq" id="WP_228346239.1">
    <property type="nucleotide sequence ID" value="NZ_CP046056.1"/>
</dbReference>
<accession>A0A9X7V156</accession>
<feature type="domain" description="Glycosyl transferase family 1" evidence="2">
    <location>
        <begin position="1050"/>
        <end position="1195"/>
    </location>
</feature>
<feature type="domain" description="Glycosyl transferase family 1" evidence="2">
    <location>
        <begin position="654"/>
        <end position="807"/>
    </location>
</feature>
<sequence length="1236" mass="140105">MRIVIDMQGAQTESRFRGVGRYTIEFAQAVVRNRGEHDIILALNGLFPDTIEPIRTAFENYLPQENIRVWYASGPVREEQPGNDTRREIAELIYEAFLASLNPDIVHITSLFEGYVDCAVTSIRDSVSAPPVSVTLYDLIPLLNPEQYLKPNPRYQSYYYRKVEWLKNATIMLAISDYAMHETLETLGVGKNRVVTISTAIENRFTKKEISGQDAEYLLRSYGIQSSFVLYTGGADDRKNLPRLIQAYAQLPTDLRKQHQLVFAGRMPAWHVEQFRAIAHEHGLSAEDLIFTGYISEDHLVALYNLCKLYVFPSWHEGFGLPALEAMACGAPVIGSNTTSLPEVIGLDDALFDPFDVVSIAQKIQLALEDKNFRKTLIQHAEQQVKKFSWDKTATIAISSWEKIIAEKKDYVVSEQIEVRHQVLINQIANTIKADESLNLVKIAKHLAHNEGAGTQRQLLVDVSELCQNDAATGVQRVVRSYLHHLLLNPPENFTVYPVYATQTENYRYASQFLARLKGKDPENFEDFPMRWQRGDIFFGLDMQHHVQLAHSALYDRMRNDGVTVKFLVYDLLPIQLADLFKDDNAKELHEQLMCMIAQQNEAICISKATADAFKSWLTTKKIKKNSQLKISWVHMGADLEGSKPSSGITIDAKEVLGKLTTRPIFLSVSTLEPRKAQEQILDAVEKLWAEGVDINLVLVGKQGWKVDALVNRINTHPENLKRLFWLKGISDEYLTQVYQNSTCLIAASINEGFGLPLIEAARHKIPVIARDIPVFREVAGDAAFYFSGNTGKELAESMKKWLQLYKTSSVPDSGLMHWNTWQQSAEQLKTVLTQQNYAPKQLLVDVSELVERDARSGIQRVVRAILQQWLQNPPDGYRVEPVYAKADQQGYWYAKRFTNQFLGMSEADIQDSAVDIWQGDVFVGLDLQPVIIPAQQPVLQQWRNDGVSVWFVIYDLLPILQSQCFPPGSEIMHRQWLHTIAGFDGVACISKAVATEFQQWLSEQDDIKSLRPAKVEWFHLGADVAESVPSSGLDENAAMLISQFSRIPAFLMVGTIEPRKGHAQVLAAFEQLWANGIDVSLVVVGKEGWMVDDLVNRLRNHPENGKKLFWLEGISDEYLEKVYEASTCLIAASYGEGFGLPLIEAAQHKIPIIARDIPVFREVAGEHAFYFDSKEPGALVRSVQEWLERYQLDKHPRSDKMPWLTWQKSSKELQQKILNAESKYFSIKGQSNDNT</sequence>
<name>A0A9X7V156_9GAMM</name>
<dbReference type="Proteomes" id="UP000596074">
    <property type="component" value="Chromosome"/>
</dbReference>
<dbReference type="CDD" id="cd03809">
    <property type="entry name" value="GT4_MtfB-like"/>
    <property type="match status" value="3"/>
</dbReference>
<evidence type="ECO:0000313" key="4">
    <source>
        <dbReference type="EMBL" id="QQD23704.1"/>
    </source>
</evidence>
<dbReference type="Gene3D" id="3.40.50.2000">
    <property type="entry name" value="Glycogen Phosphorylase B"/>
    <property type="match status" value="4"/>
</dbReference>
<dbReference type="SUPFAM" id="SSF53756">
    <property type="entry name" value="UDP-Glycosyltransferase/glycogen phosphorylase"/>
    <property type="match status" value="3"/>
</dbReference>
<dbReference type="EMBL" id="CP046056">
    <property type="protein sequence ID" value="QQD23704.1"/>
    <property type="molecule type" value="Genomic_DNA"/>
</dbReference>
<dbReference type="PANTHER" id="PTHR46401">
    <property type="entry name" value="GLYCOSYLTRANSFERASE WBBK-RELATED"/>
    <property type="match status" value="1"/>
</dbReference>
<dbReference type="PANTHER" id="PTHR46401:SF2">
    <property type="entry name" value="GLYCOSYLTRANSFERASE WBBK-RELATED"/>
    <property type="match status" value="1"/>
</dbReference>
<dbReference type="AlphaFoldDB" id="A0A9X7V156"/>
<proteinExistence type="predicted"/>
<organism evidence="4 5">
    <name type="scientific">Venatoribacter cucullus</name>
    <dbReference type="NCBI Taxonomy" id="2661630"/>
    <lineage>
        <taxon>Bacteria</taxon>
        <taxon>Pseudomonadati</taxon>
        <taxon>Pseudomonadota</taxon>
        <taxon>Gammaproteobacteria</taxon>
        <taxon>Oceanospirillales</taxon>
        <taxon>Oceanospirillaceae</taxon>
        <taxon>Venatoribacter</taxon>
    </lineage>
</organism>
<keyword evidence="1" id="KW-0808">Transferase</keyword>
<feature type="domain" description="Glycosyltransferase subfamily 4-like N-terminal" evidence="3">
    <location>
        <begin position="17"/>
        <end position="201"/>
    </location>
</feature>